<sequence>MEVKPLVQTQIEDLGLNSCRHDISLSFREFPSFDEPEPQPQPLPSFPSLDISLGDERCPESSIKPHSPYSFRMKAVDNITTYTPPSPYMTYFYFKN</sequence>
<gene>
    <name evidence="2" type="ORF">Tci_829447</name>
</gene>
<feature type="non-terminal residue" evidence="2">
    <location>
        <position position="96"/>
    </location>
</feature>
<proteinExistence type="predicted"/>
<comment type="caution">
    <text evidence="2">The sequence shown here is derived from an EMBL/GenBank/DDBJ whole genome shotgun (WGS) entry which is preliminary data.</text>
</comment>
<name>A0A699Q8B1_TANCI</name>
<reference evidence="2" key="1">
    <citation type="journal article" date="2019" name="Sci. Rep.">
        <title>Draft genome of Tanacetum cinerariifolium, the natural source of mosquito coil.</title>
        <authorList>
            <person name="Yamashiro T."/>
            <person name="Shiraishi A."/>
            <person name="Satake H."/>
            <person name="Nakayama K."/>
        </authorList>
    </citation>
    <scope>NUCLEOTIDE SEQUENCE</scope>
</reference>
<dbReference type="AlphaFoldDB" id="A0A699Q8B1"/>
<feature type="region of interest" description="Disordered" evidence="1">
    <location>
        <begin position="30"/>
        <end position="50"/>
    </location>
</feature>
<evidence type="ECO:0000256" key="1">
    <source>
        <dbReference type="SAM" id="MobiDB-lite"/>
    </source>
</evidence>
<protein>
    <submittedName>
        <fullName evidence="2">Uncharacterized protein</fullName>
    </submittedName>
</protein>
<accession>A0A699Q8B1</accession>
<organism evidence="2">
    <name type="scientific">Tanacetum cinerariifolium</name>
    <name type="common">Dalmatian daisy</name>
    <name type="synonym">Chrysanthemum cinerariifolium</name>
    <dbReference type="NCBI Taxonomy" id="118510"/>
    <lineage>
        <taxon>Eukaryota</taxon>
        <taxon>Viridiplantae</taxon>
        <taxon>Streptophyta</taxon>
        <taxon>Embryophyta</taxon>
        <taxon>Tracheophyta</taxon>
        <taxon>Spermatophyta</taxon>
        <taxon>Magnoliopsida</taxon>
        <taxon>eudicotyledons</taxon>
        <taxon>Gunneridae</taxon>
        <taxon>Pentapetalae</taxon>
        <taxon>asterids</taxon>
        <taxon>campanulids</taxon>
        <taxon>Asterales</taxon>
        <taxon>Asteraceae</taxon>
        <taxon>Asteroideae</taxon>
        <taxon>Anthemideae</taxon>
        <taxon>Anthemidinae</taxon>
        <taxon>Tanacetum</taxon>
    </lineage>
</organism>
<dbReference type="EMBL" id="BKCJ010973776">
    <property type="protein sequence ID" value="GFC57477.1"/>
    <property type="molecule type" value="Genomic_DNA"/>
</dbReference>
<evidence type="ECO:0000313" key="2">
    <source>
        <dbReference type="EMBL" id="GFC57477.1"/>
    </source>
</evidence>